<comment type="caution">
    <text evidence="2">The sequence shown here is derived from an EMBL/GenBank/DDBJ whole genome shotgun (WGS) entry which is preliminary data.</text>
</comment>
<sequence length="691" mass="69474">MATTYYNDLQKLYVAYFNRPADFGGLSYYEGLMEASTNKAATLAGISADFAKSTEYTDTFKGMSSAEIVNAIYVNLFGHNADDAGKKYYADFLDAKKLTLADVVTEVAKGAQGSDLTAYNNKLTAAAAFTAAVDTDAEKAGYSGAAANKIAKTFLAGVTDNVSLASATTPAALNSAVANAVAAGTTFSVASALAQSTAANKAMDAYVTATVKTDVNGDTFKNAADIKATQTNAVTKVGNDLSDTAAQTLYKAATTSQAVRDALVSNQQAINAKALSDAQDTVAKDNANIAKIAGLSDAVAISAAAQTNLSAAQDSSTAAQADLAAKEASFGINNGGTATSVTVTGTAITFNDGTTTTTLATIANGKATVSTATGFDASAYTGLTDLVASYNASVTAAGNVTKAMDNAAMAQLGANLLDVAPDTAGTVTVTGNYAGTYTESALIAKIASVINTTTTGAVATGATPTLAQIQTELAVLKAGTDTAAYNGFKALVDAETGLGGTATLDAKWNPLVAKQVADTAVVTAAAKTITTLTKDLTALTTANANVETYNGLKATADVYAKVLTDKGYAVTTLDATHLTNFATASSDIYVVSTKDASIAAFGLQGTDSLFVGTGYSLVQGSATGTSAVKGSDAALEIFVSSSGGDTILQVEQHAYSSSVNGGTGEIVTITLTGVDATTIKLDSTGIITGHA</sequence>
<gene>
    <name evidence="2" type="ORF">ACFPO9_22515</name>
</gene>
<accession>A0ABW0S720</accession>
<dbReference type="EMBL" id="JBHSMZ010000018">
    <property type="protein sequence ID" value="MFC5551303.1"/>
    <property type="molecule type" value="Genomic_DNA"/>
</dbReference>
<name>A0ABW0S720_9BURK</name>
<evidence type="ECO:0000313" key="3">
    <source>
        <dbReference type="Proteomes" id="UP001596086"/>
    </source>
</evidence>
<reference evidence="3" key="1">
    <citation type="journal article" date="2019" name="Int. J. Syst. Evol. Microbiol.">
        <title>The Global Catalogue of Microorganisms (GCM) 10K type strain sequencing project: providing services to taxonomists for standard genome sequencing and annotation.</title>
        <authorList>
            <consortium name="The Broad Institute Genomics Platform"/>
            <consortium name="The Broad Institute Genome Sequencing Center for Infectious Disease"/>
            <person name="Wu L."/>
            <person name="Ma J."/>
        </authorList>
    </citation>
    <scope>NUCLEOTIDE SEQUENCE [LARGE SCALE GENOMIC DNA]</scope>
    <source>
        <strain evidence="3">CGMCC 4.5798</strain>
    </source>
</reference>
<dbReference type="InterPro" id="IPR025282">
    <property type="entry name" value="DUF4214"/>
</dbReference>
<dbReference type="RefSeq" id="WP_379775218.1">
    <property type="nucleotide sequence ID" value="NZ_JBHSMZ010000018.1"/>
</dbReference>
<dbReference type="Pfam" id="PF13946">
    <property type="entry name" value="DUF4214"/>
    <property type="match status" value="1"/>
</dbReference>
<organism evidence="2 3">
    <name type="scientific">Massilia aerilata</name>
    <dbReference type="NCBI Taxonomy" id="453817"/>
    <lineage>
        <taxon>Bacteria</taxon>
        <taxon>Pseudomonadati</taxon>
        <taxon>Pseudomonadota</taxon>
        <taxon>Betaproteobacteria</taxon>
        <taxon>Burkholderiales</taxon>
        <taxon>Oxalobacteraceae</taxon>
        <taxon>Telluria group</taxon>
        <taxon>Massilia</taxon>
    </lineage>
</organism>
<dbReference type="Proteomes" id="UP001596086">
    <property type="component" value="Unassembled WGS sequence"/>
</dbReference>
<keyword evidence="3" id="KW-1185">Reference proteome</keyword>
<evidence type="ECO:0000259" key="1">
    <source>
        <dbReference type="Pfam" id="PF13946"/>
    </source>
</evidence>
<feature type="domain" description="DUF4214" evidence="1">
    <location>
        <begin position="49"/>
        <end position="105"/>
    </location>
</feature>
<protein>
    <submittedName>
        <fullName evidence="2">DUF4214 domain-containing protein</fullName>
    </submittedName>
</protein>
<evidence type="ECO:0000313" key="2">
    <source>
        <dbReference type="EMBL" id="MFC5551303.1"/>
    </source>
</evidence>
<proteinExistence type="predicted"/>